<dbReference type="InterPro" id="IPR002624">
    <property type="entry name" value="DCK/DGK"/>
</dbReference>
<gene>
    <name evidence="5" type="primary">dnk_4</name>
</gene>
<evidence type="ECO:0000313" key="5">
    <source>
        <dbReference type="EMBL" id="MBW15416.1"/>
    </source>
</evidence>
<dbReference type="SUPFAM" id="SSF52540">
    <property type="entry name" value="P-loop containing nucleoside triphosphate hydrolases"/>
    <property type="match status" value="1"/>
</dbReference>
<dbReference type="EMBL" id="GFXV01003611">
    <property type="protein sequence ID" value="MBW15416.1"/>
    <property type="molecule type" value="Transcribed_RNA"/>
</dbReference>
<accession>A0A2H8TMN3</accession>
<dbReference type="PANTHER" id="PTHR10513">
    <property type="entry name" value="DEOXYNUCLEOSIDE KINASE"/>
    <property type="match status" value="1"/>
</dbReference>
<dbReference type="PANTHER" id="PTHR10513:SF38">
    <property type="entry name" value="DEOXYNUCLEOSIDE KINASE-LIKE PROTEIN"/>
    <property type="match status" value="1"/>
</dbReference>
<dbReference type="GO" id="GO:0005524">
    <property type="term" value="F:ATP binding"/>
    <property type="evidence" value="ECO:0007669"/>
    <property type="project" value="UniProtKB-KW"/>
</dbReference>
<feature type="active site" description="Proton acceptor" evidence="2">
    <location>
        <position position="90"/>
    </location>
</feature>
<dbReference type="GO" id="GO:0005739">
    <property type="term" value="C:mitochondrion"/>
    <property type="evidence" value="ECO:0007669"/>
    <property type="project" value="TreeGrafter"/>
</dbReference>
<comment type="similarity">
    <text evidence="1">Belongs to the DCK/DGK family.</text>
</comment>
<dbReference type="InterPro" id="IPR031314">
    <property type="entry name" value="DNK_dom"/>
</dbReference>
<sequence>MQVIKKPFRVAIEGNVGSGKSTLIKYFENFKEVETNAEPIETWRDLNGHNLLQLTYSDPHRWNFAFQHNVQLSRLNLQSKTTNKDVQMFERSLQNNRYCFVEMAHDKGLLSSPEYGVMCQWYEYIEANVDIGLDLIVYLRSLPDIVHTRMQRRNRPEERTVKLDYLVDLHEYHEKWLIKKYYNLPCPLLVIDVNKDLSDNQLIDIYKTYEDIIFGKIPVL</sequence>
<dbReference type="InterPro" id="IPR050566">
    <property type="entry name" value="Deoxyribonucleoside_kinase"/>
</dbReference>
<keyword evidence="3" id="KW-0547">Nucleotide-binding</keyword>
<organism evidence="5">
    <name type="scientific">Melanaphis sacchari</name>
    <dbReference type="NCBI Taxonomy" id="742174"/>
    <lineage>
        <taxon>Eukaryota</taxon>
        <taxon>Metazoa</taxon>
        <taxon>Ecdysozoa</taxon>
        <taxon>Arthropoda</taxon>
        <taxon>Hexapoda</taxon>
        <taxon>Insecta</taxon>
        <taxon>Pterygota</taxon>
        <taxon>Neoptera</taxon>
        <taxon>Paraneoptera</taxon>
        <taxon>Hemiptera</taxon>
        <taxon>Sternorrhyncha</taxon>
        <taxon>Aphidomorpha</taxon>
        <taxon>Aphidoidea</taxon>
        <taxon>Aphididae</taxon>
        <taxon>Aphidini</taxon>
        <taxon>Melanaphis</taxon>
    </lineage>
</organism>
<dbReference type="FunFam" id="3.40.50.300:FF:001571">
    <property type="entry name" value="Deoxynucleoside kinase"/>
    <property type="match status" value="1"/>
</dbReference>
<evidence type="ECO:0000256" key="1">
    <source>
        <dbReference type="ARBA" id="ARBA00007420"/>
    </source>
</evidence>
<dbReference type="AlphaFoldDB" id="A0A2H8TMN3"/>
<reference evidence="5" key="1">
    <citation type="submission" date="2017-10" db="EMBL/GenBank/DDBJ databases">
        <title>Transcriptome Assembly of Sugarcane Aphid Adults.</title>
        <authorList>
            <person name="Scully E.D."/>
            <person name="Palmer N.A."/>
            <person name="Geib S.M."/>
            <person name="Sarath G."/>
            <person name="Sattler S.E."/>
        </authorList>
    </citation>
    <scope>NUCLEOTIDE SEQUENCE</scope>
    <source>
        <tissue evidence="5">Whole body</tissue>
    </source>
</reference>
<dbReference type="CDD" id="cd01673">
    <property type="entry name" value="dNK"/>
    <property type="match status" value="1"/>
</dbReference>
<evidence type="ECO:0000256" key="2">
    <source>
        <dbReference type="PIRSR" id="PIRSR000705-1"/>
    </source>
</evidence>
<dbReference type="Pfam" id="PF01712">
    <property type="entry name" value="dNK"/>
    <property type="match status" value="1"/>
</dbReference>
<evidence type="ECO:0000259" key="4">
    <source>
        <dbReference type="Pfam" id="PF01712"/>
    </source>
</evidence>
<feature type="binding site" evidence="3">
    <location>
        <begin position="149"/>
        <end position="153"/>
    </location>
    <ligand>
        <name>ATP</name>
        <dbReference type="ChEBI" id="CHEBI:30616"/>
    </ligand>
</feature>
<protein>
    <submittedName>
        <fullName evidence="5">Deoxynucleoside kinase</fullName>
    </submittedName>
</protein>
<feature type="binding site" evidence="3">
    <location>
        <begin position="14"/>
        <end position="22"/>
    </location>
    <ligand>
        <name>ATP</name>
        <dbReference type="ChEBI" id="CHEBI:30616"/>
    </ligand>
</feature>
<keyword evidence="3" id="KW-0067">ATP-binding</keyword>
<dbReference type="InterPro" id="IPR027417">
    <property type="entry name" value="P-loop_NTPase"/>
</dbReference>
<dbReference type="GO" id="GO:0019136">
    <property type="term" value="F:deoxynucleoside kinase activity"/>
    <property type="evidence" value="ECO:0007669"/>
    <property type="project" value="InterPro"/>
</dbReference>
<name>A0A2H8TMN3_9HEMI</name>
<dbReference type="OrthoDB" id="567086at2759"/>
<keyword evidence="5" id="KW-0418">Kinase</keyword>
<proteinExistence type="inferred from homology"/>
<dbReference type="PIRSF" id="PIRSF000705">
    <property type="entry name" value="DNK"/>
    <property type="match status" value="1"/>
</dbReference>
<keyword evidence="5" id="KW-0808">Transferase</keyword>
<feature type="domain" description="Deoxynucleoside kinase" evidence="4">
    <location>
        <begin position="11"/>
        <end position="201"/>
    </location>
</feature>
<evidence type="ECO:0000256" key="3">
    <source>
        <dbReference type="PIRSR" id="PIRSR000705-3"/>
    </source>
</evidence>
<dbReference type="Gene3D" id="3.40.50.300">
    <property type="entry name" value="P-loop containing nucleotide triphosphate hydrolases"/>
    <property type="match status" value="1"/>
</dbReference>